<dbReference type="AlphaFoldDB" id="A0AA40DBZ1"/>
<sequence>MCYYQRIVHTCGHAFHILLFDRPCAHVGTPDCRPRHLLDRSRNARKCSACITPEDIAESRRRAHRPSARVRRAMMKRAAPSQL</sequence>
<evidence type="ECO:0000313" key="3">
    <source>
        <dbReference type="Proteomes" id="UP001174997"/>
    </source>
</evidence>
<gene>
    <name evidence="2" type="ORF">QBC41DRAFT_303450</name>
</gene>
<comment type="caution">
    <text evidence="2">The sequence shown here is derived from an EMBL/GenBank/DDBJ whole genome shotgun (WGS) entry which is preliminary data.</text>
</comment>
<accession>A0AA40DBZ1</accession>
<name>A0AA40DBZ1_9PEZI</name>
<proteinExistence type="predicted"/>
<feature type="compositionally biased region" description="Basic residues" evidence="1">
    <location>
        <begin position="61"/>
        <end position="75"/>
    </location>
</feature>
<dbReference type="Proteomes" id="UP001174997">
    <property type="component" value="Unassembled WGS sequence"/>
</dbReference>
<protein>
    <submittedName>
        <fullName evidence="2">Uncharacterized protein</fullName>
    </submittedName>
</protein>
<feature type="region of interest" description="Disordered" evidence="1">
    <location>
        <begin position="61"/>
        <end position="83"/>
    </location>
</feature>
<keyword evidence="3" id="KW-1185">Reference proteome</keyword>
<dbReference type="EMBL" id="JAULSY010000057">
    <property type="protein sequence ID" value="KAK0668374.1"/>
    <property type="molecule type" value="Genomic_DNA"/>
</dbReference>
<organism evidence="2 3">
    <name type="scientific">Cercophora samala</name>
    <dbReference type="NCBI Taxonomy" id="330535"/>
    <lineage>
        <taxon>Eukaryota</taxon>
        <taxon>Fungi</taxon>
        <taxon>Dikarya</taxon>
        <taxon>Ascomycota</taxon>
        <taxon>Pezizomycotina</taxon>
        <taxon>Sordariomycetes</taxon>
        <taxon>Sordariomycetidae</taxon>
        <taxon>Sordariales</taxon>
        <taxon>Lasiosphaeriaceae</taxon>
        <taxon>Cercophora</taxon>
    </lineage>
</organism>
<evidence type="ECO:0000313" key="2">
    <source>
        <dbReference type="EMBL" id="KAK0668374.1"/>
    </source>
</evidence>
<evidence type="ECO:0000256" key="1">
    <source>
        <dbReference type="SAM" id="MobiDB-lite"/>
    </source>
</evidence>
<reference evidence="2" key="1">
    <citation type="submission" date="2023-06" db="EMBL/GenBank/DDBJ databases">
        <title>Genome-scale phylogeny and comparative genomics of the fungal order Sordariales.</title>
        <authorList>
            <consortium name="Lawrence Berkeley National Laboratory"/>
            <person name="Hensen N."/>
            <person name="Bonometti L."/>
            <person name="Westerberg I."/>
            <person name="Brannstrom I.O."/>
            <person name="Guillou S."/>
            <person name="Cros-Aarteil S."/>
            <person name="Calhoun S."/>
            <person name="Haridas S."/>
            <person name="Kuo A."/>
            <person name="Mondo S."/>
            <person name="Pangilinan J."/>
            <person name="Riley R."/>
            <person name="Labutti K."/>
            <person name="Andreopoulos B."/>
            <person name="Lipzen A."/>
            <person name="Chen C."/>
            <person name="Yanf M."/>
            <person name="Daum C."/>
            <person name="Ng V."/>
            <person name="Clum A."/>
            <person name="Steindorff A."/>
            <person name="Ohm R."/>
            <person name="Martin F."/>
            <person name="Silar P."/>
            <person name="Natvig D."/>
            <person name="Lalanne C."/>
            <person name="Gautier V."/>
            <person name="Ament-Velasquez S.L."/>
            <person name="Kruys A."/>
            <person name="Hutchinson M.I."/>
            <person name="Powell A.J."/>
            <person name="Barry K."/>
            <person name="Miller A.N."/>
            <person name="Grigoriev I.V."/>
            <person name="Debuchy R."/>
            <person name="Gladieux P."/>
            <person name="Thoren M.H."/>
            <person name="Johannesson H."/>
        </authorList>
    </citation>
    <scope>NUCLEOTIDE SEQUENCE</scope>
    <source>
        <strain evidence="2">CBS 307.81</strain>
    </source>
</reference>